<dbReference type="RefSeq" id="WP_271870372.1">
    <property type="nucleotide sequence ID" value="NZ_JAOTGU010000011.1"/>
</dbReference>
<dbReference type="Proteomes" id="UP001143700">
    <property type="component" value="Unassembled WGS sequence"/>
</dbReference>
<reference evidence="1" key="1">
    <citation type="journal article" date="2022" name="Microorganisms">
        <title>Antibiotic Susceptibility, Resistance Gene Determinants and Corresponding Genomic Regions in Lactobacillus amylovorus Isolates Derived from Wild Boars and Domestic Pigs.</title>
        <authorList>
            <person name="Moravkova M."/>
            <person name="Kostovova I."/>
            <person name="Kavanova K."/>
            <person name="Pechar R."/>
            <person name="Stanek S."/>
            <person name="Brychta A."/>
            <person name="Zeman M."/>
            <person name="Kubasova T."/>
        </authorList>
    </citation>
    <scope>NUCLEOTIDE SEQUENCE</scope>
    <source>
        <strain evidence="1">M356A</strain>
    </source>
</reference>
<dbReference type="AlphaFoldDB" id="A0A9X3WA56"/>
<protein>
    <submittedName>
        <fullName evidence="1">Uncharacterized protein</fullName>
    </submittedName>
</protein>
<name>A0A9X3WA56_LACAM</name>
<reference evidence="1" key="2">
    <citation type="submission" date="2022-10" db="EMBL/GenBank/DDBJ databases">
        <authorList>
            <person name="Kostovova I."/>
            <person name="Moravkova M."/>
            <person name="Pechar R."/>
        </authorList>
    </citation>
    <scope>NUCLEOTIDE SEQUENCE</scope>
    <source>
        <strain evidence="1">M356A</strain>
    </source>
</reference>
<evidence type="ECO:0000313" key="2">
    <source>
        <dbReference type="Proteomes" id="UP001143700"/>
    </source>
</evidence>
<proteinExistence type="predicted"/>
<comment type="caution">
    <text evidence="1">The sequence shown here is derived from an EMBL/GenBank/DDBJ whole genome shotgun (WGS) entry which is preliminary data.</text>
</comment>
<gene>
    <name evidence="1" type="ORF">ODV15_07710</name>
</gene>
<dbReference type="EMBL" id="JAOTGU010000011">
    <property type="protein sequence ID" value="MDB6262433.1"/>
    <property type="molecule type" value="Genomic_DNA"/>
</dbReference>
<evidence type="ECO:0000313" key="1">
    <source>
        <dbReference type="EMBL" id="MDB6262433.1"/>
    </source>
</evidence>
<sequence>MKTKFAIVLDQFANSIENSDFDDKSKRTKYSELKYLLEGLDSKNSKPQLIGGLNSGWYLIDPETLKAVDVDNYIDYYANEHGLLDVDYFDFYDQFEADPQKYWQEAQKFSLVQALVDLV</sequence>
<organism evidence="1 2">
    <name type="scientific">Lactobacillus amylovorus</name>
    <dbReference type="NCBI Taxonomy" id="1604"/>
    <lineage>
        <taxon>Bacteria</taxon>
        <taxon>Bacillati</taxon>
        <taxon>Bacillota</taxon>
        <taxon>Bacilli</taxon>
        <taxon>Lactobacillales</taxon>
        <taxon>Lactobacillaceae</taxon>
        <taxon>Lactobacillus</taxon>
    </lineage>
</organism>
<accession>A0A9X3WA56</accession>